<reference evidence="3" key="3">
    <citation type="submission" date="2018-01" db="EMBL/GenBank/DDBJ databases">
        <authorList>
            <person name="Gaut B.S."/>
            <person name="Morton B.R."/>
            <person name="Clegg M.T."/>
            <person name="Duvall M.R."/>
        </authorList>
    </citation>
    <scope>NUCLEOTIDE SEQUENCE</scope>
    <source>
        <strain evidence="3">ATCC BAA-2683</strain>
    </source>
</reference>
<dbReference type="Pfam" id="PF14032">
    <property type="entry name" value="PknH_C"/>
    <property type="match status" value="1"/>
</dbReference>
<sequence length="263" mass="27900">MSESVIAHIRRVAPTLLIAMLVTSCVRGVDGTAKPAAGLVPRPVTGEAIQQVLPEAGQLSQLLGQSIVADDIREPPKFGGIDDMPNGVFASAKNTPRECGGVVGLLQQNPYRGSTVKNFIEHDFASGRSTRPVKVAVVYAGVVALAKAADADELFGTFSHQWAGCDGKTMSIFKQDGTLNQTRKIISVRAADSVLVANFQTTSSDGYMIMTSHALGIRVNCIVEVEVGFQNEYQSPVLVGTGDPDISALQIAHTMMDKVSELS</sequence>
<organism evidence="2 4">
    <name type="scientific">Mycobacterium talmoniae</name>
    <dbReference type="NCBI Taxonomy" id="1858794"/>
    <lineage>
        <taxon>Bacteria</taxon>
        <taxon>Bacillati</taxon>
        <taxon>Actinomycetota</taxon>
        <taxon>Actinomycetes</taxon>
        <taxon>Mycobacteriales</taxon>
        <taxon>Mycobacteriaceae</taxon>
        <taxon>Mycobacterium</taxon>
    </lineage>
</organism>
<evidence type="ECO:0000313" key="5">
    <source>
        <dbReference type="Proteomes" id="UP000238296"/>
    </source>
</evidence>
<accession>A0A1S1NGW3</accession>
<evidence type="ECO:0000313" key="2">
    <source>
        <dbReference type="EMBL" id="OHV02772.1"/>
    </source>
</evidence>
<evidence type="ECO:0000313" key="4">
    <source>
        <dbReference type="Proteomes" id="UP000179734"/>
    </source>
</evidence>
<protein>
    <recommendedName>
        <fullName evidence="1">PknH-like extracellular domain-containing protein</fullName>
    </recommendedName>
</protein>
<reference evidence="3 5" key="2">
    <citation type="journal article" date="2017" name="Int. J. Syst. Evol. Microbiol.">
        <title>Mycobacterium talmoniae sp. nov., a slowly growing mycobacterium isolated from human respiratory samples.</title>
        <authorList>
            <person name="Davidson R.M."/>
            <person name="DeGroote M.A."/>
            <person name="Marola J.L."/>
            <person name="Buss S."/>
            <person name="Jones V."/>
            <person name="McNeil M.R."/>
            <person name="Freifeld A.G."/>
            <person name="Elaine Epperson L."/>
            <person name="Hasan N.A."/>
            <person name="Jackson M."/>
            <person name="Iwen P.C."/>
            <person name="Salfinger M."/>
            <person name="Strong M."/>
        </authorList>
    </citation>
    <scope>NUCLEOTIDE SEQUENCE [LARGE SCALE GENOMIC DNA]</scope>
    <source>
        <strain evidence="3 5">ATCC BAA-2683</strain>
    </source>
</reference>
<dbReference type="EMBL" id="PPEA01000656">
    <property type="protein sequence ID" value="PQM45281.1"/>
    <property type="molecule type" value="Genomic_DNA"/>
</dbReference>
<dbReference type="RefSeq" id="WP_071027447.1">
    <property type="nucleotide sequence ID" value="NZ_MLQM01000085.1"/>
</dbReference>
<dbReference type="InterPro" id="IPR026954">
    <property type="entry name" value="PknH-like_Extracell"/>
</dbReference>
<evidence type="ECO:0000313" key="3">
    <source>
        <dbReference type="EMBL" id="PQM45281.1"/>
    </source>
</evidence>
<keyword evidence="4" id="KW-1185">Reference proteome</keyword>
<dbReference type="EMBL" id="MLQM01000085">
    <property type="protein sequence ID" value="OHV02772.1"/>
    <property type="molecule type" value="Genomic_DNA"/>
</dbReference>
<dbReference type="InterPro" id="IPR038232">
    <property type="entry name" value="PknH-like_Extracell_sf"/>
</dbReference>
<dbReference type="AlphaFoldDB" id="A0A1S1NGW3"/>
<evidence type="ECO:0000259" key="1">
    <source>
        <dbReference type="Pfam" id="PF14032"/>
    </source>
</evidence>
<comment type="caution">
    <text evidence="2">The sequence shown here is derived from an EMBL/GenBank/DDBJ whole genome shotgun (WGS) entry which is preliminary data.</text>
</comment>
<dbReference type="Proteomes" id="UP000238296">
    <property type="component" value="Unassembled WGS sequence"/>
</dbReference>
<reference evidence="2 4" key="1">
    <citation type="submission" date="2016-10" db="EMBL/GenBank/DDBJ databases">
        <title>Genome sequence of Mycobacterium talmonii.</title>
        <authorList>
            <person name="Greninger A.L."/>
            <person name="Elliott B."/>
            <person name="Vasireddy S."/>
            <person name="Vasireddy R."/>
        </authorList>
    </citation>
    <scope>NUCLEOTIDE SEQUENCE [LARGE SCALE GENOMIC DNA]</scope>
    <source>
        <strain evidence="2">MO-5499</strain>
        <strain evidence="4">NE-TNMC-100812</strain>
    </source>
</reference>
<gene>
    <name evidence="2" type="ORF">BKN37_15670</name>
    <name evidence="3" type="ORF">C1Y40_04566</name>
</gene>
<name>A0A1S1NGW3_9MYCO</name>
<feature type="domain" description="PknH-like extracellular" evidence="1">
    <location>
        <begin position="44"/>
        <end position="258"/>
    </location>
</feature>
<dbReference type="Gene3D" id="3.40.1000.70">
    <property type="entry name" value="PknH-like extracellular domain"/>
    <property type="match status" value="1"/>
</dbReference>
<dbReference type="Proteomes" id="UP000179734">
    <property type="component" value="Unassembled WGS sequence"/>
</dbReference>
<proteinExistence type="predicted"/>